<dbReference type="RefSeq" id="WP_231447977.1">
    <property type="nucleotide sequence ID" value="NZ_JAJOMB010000020.1"/>
</dbReference>
<keyword evidence="1" id="KW-0560">Oxidoreductase</keyword>
<evidence type="ECO:0000259" key="3">
    <source>
        <dbReference type="Pfam" id="PF01266"/>
    </source>
</evidence>
<evidence type="ECO:0000313" key="5">
    <source>
        <dbReference type="Proteomes" id="UP001138997"/>
    </source>
</evidence>
<dbReference type="GO" id="GO:0005737">
    <property type="term" value="C:cytoplasm"/>
    <property type="evidence" value="ECO:0007669"/>
    <property type="project" value="TreeGrafter"/>
</dbReference>
<sequence length="392" mass="41120">MAERGRVIVIGAGIIGAAIARSLVRGGSDVVVLDRGPSAGGTSSSGEGNLLVSDKGPGSELELMQRSLELWREIGPQLRDELPSGFPGLELEYKGGLVVATTEQGAQGLREFAAQQRTAGVLAEEVGEEQVRQLEPDLTRNYTSAVYYPQDAQVQPVIATESLLASARSGGAQVHQGVEVLGAVTSGSRITGVRTSNGDFLGDAVVVAAGPWSGQLAAKLGASLPVKPRRGTVMVTTRMPQRIQHKVYDADYVGAVGSGAADLQVSSVVESTAAGTVLIGSSRERRGFDDRIEARVLAALAAKALLLFPFLSDVAVMRAYGGFRPFMPDHLPVIGADPRVPGLWHATGHEGAGIGLSLATAEILTRELLETPGENPFRVDRPSLQPYLEEAA</sequence>
<dbReference type="InterPro" id="IPR036188">
    <property type="entry name" value="FAD/NAD-bd_sf"/>
</dbReference>
<dbReference type="PANTHER" id="PTHR13847">
    <property type="entry name" value="SARCOSINE DEHYDROGENASE-RELATED"/>
    <property type="match status" value="1"/>
</dbReference>
<dbReference type="InterPro" id="IPR006076">
    <property type="entry name" value="FAD-dep_OxRdtase"/>
</dbReference>
<feature type="region of interest" description="Disordered" evidence="2">
    <location>
        <begin position="37"/>
        <end position="56"/>
    </location>
</feature>
<comment type="caution">
    <text evidence="4">The sequence shown here is derived from an EMBL/GenBank/DDBJ whole genome shotgun (WGS) entry which is preliminary data.</text>
</comment>
<evidence type="ECO:0000256" key="1">
    <source>
        <dbReference type="ARBA" id="ARBA00023002"/>
    </source>
</evidence>
<dbReference type="EMBL" id="JAJOMB010000020">
    <property type="protein sequence ID" value="MCD5315176.1"/>
    <property type="molecule type" value="Genomic_DNA"/>
</dbReference>
<dbReference type="AlphaFoldDB" id="A0A9X1SWU9"/>
<feature type="domain" description="FAD dependent oxidoreductase" evidence="3">
    <location>
        <begin position="6"/>
        <end position="365"/>
    </location>
</feature>
<dbReference type="Gene3D" id="3.50.50.60">
    <property type="entry name" value="FAD/NAD(P)-binding domain"/>
    <property type="match status" value="1"/>
</dbReference>
<dbReference type="SUPFAM" id="SSF51905">
    <property type="entry name" value="FAD/NAD(P)-binding domain"/>
    <property type="match status" value="1"/>
</dbReference>
<evidence type="ECO:0000256" key="2">
    <source>
        <dbReference type="SAM" id="MobiDB-lite"/>
    </source>
</evidence>
<gene>
    <name evidence="4" type="ORF">LR394_30150</name>
</gene>
<keyword evidence="5" id="KW-1185">Reference proteome</keyword>
<protein>
    <submittedName>
        <fullName evidence="4">FAD-binding oxidoreductase</fullName>
    </submittedName>
</protein>
<name>A0A9X1SWU9_9ACTN</name>
<dbReference type="SUPFAM" id="SSF54373">
    <property type="entry name" value="FAD-linked reductases, C-terminal domain"/>
    <property type="match status" value="1"/>
</dbReference>
<dbReference type="Gene3D" id="3.30.9.10">
    <property type="entry name" value="D-Amino Acid Oxidase, subunit A, domain 2"/>
    <property type="match status" value="1"/>
</dbReference>
<evidence type="ECO:0000313" key="4">
    <source>
        <dbReference type="EMBL" id="MCD5315176.1"/>
    </source>
</evidence>
<dbReference type="Pfam" id="PF01266">
    <property type="entry name" value="DAO"/>
    <property type="match status" value="1"/>
</dbReference>
<dbReference type="Proteomes" id="UP001138997">
    <property type="component" value="Unassembled WGS sequence"/>
</dbReference>
<accession>A0A9X1SWU9</accession>
<proteinExistence type="predicted"/>
<dbReference type="GO" id="GO:0016491">
    <property type="term" value="F:oxidoreductase activity"/>
    <property type="evidence" value="ECO:0007669"/>
    <property type="project" value="UniProtKB-KW"/>
</dbReference>
<dbReference type="PANTHER" id="PTHR13847:SF287">
    <property type="entry name" value="FAD-DEPENDENT OXIDOREDUCTASE DOMAIN-CONTAINING PROTEIN 1"/>
    <property type="match status" value="1"/>
</dbReference>
<reference evidence="4" key="1">
    <citation type="submission" date="2021-11" db="EMBL/GenBank/DDBJ databases">
        <title>Streptomyces corallinus and Kineosporia corallina sp. nov., two new coral-derived marine actinobacteria.</title>
        <authorList>
            <person name="Buangrab K."/>
            <person name="Sutthacheep M."/>
            <person name="Yeemin T."/>
            <person name="Harunari E."/>
            <person name="Igarashi Y."/>
            <person name="Sripreechasak P."/>
            <person name="Kanchanasin P."/>
            <person name="Tanasupawat S."/>
            <person name="Phongsopitanun W."/>
        </authorList>
    </citation>
    <scope>NUCLEOTIDE SEQUENCE</scope>
    <source>
        <strain evidence="4">JCM 31032</strain>
    </source>
</reference>
<organism evidence="4 5">
    <name type="scientific">Kineosporia babensis</name>
    <dbReference type="NCBI Taxonomy" id="499548"/>
    <lineage>
        <taxon>Bacteria</taxon>
        <taxon>Bacillati</taxon>
        <taxon>Actinomycetota</taxon>
        <taxon>Actinomycetes</taxon>
        <taxon>Kineosporiales</taxon>
        <taxon>Kineosporiaceae</taxon>
        <taxon>Kineosporia</taxon>
    </lineage>
</organism>